<dbReference type="RefSeq" id="WP_106748270.1">
    <property type="nucleotide sequence ID" value="NZ_CP027668.1"/>
</dbReference>
<evidence type="ECO:0000256" key="3">
    <source>
        <dbReference type="ARBA" id="ARBA00017144"/>
    </source>
</evidence>
<feature type="binding site" evidence="12">
    <location>
        <begin position="15"/>
        <end position="22"/>
    </location>
    <ligand>
        <name>ATP</name>
        <dbReference type="ChEBI" id="CHEBI:30616"/>
    </ligand>
</feature>
<dbReference type="FunFam" id="3.40.50.300:FF:000225">
    <property type="entry name" value="Thymidylate kinase"/>
    <property type="match status" value="1"/>
</dbReference>
<sequence length="220" mass="23715">MTAEKPRGRFITLEGGEGAGKSTQARRLAAFLEQRSLDVVMTREPGGSPGAEIMRHVLLSGGAEPFGPEAETMLFAAARRDHLAVTIKPALERGAWVICDRFADSTRVYQGHAGKVPLGFIQALERVTVGEDRPDLTLILDLPVKVGLARVASRGEATDRFEKEGLAFHNKLRAGFKAIARAEPERCRLIDAAAEADVVAESIRQAVTAHFGLAPRLVAP</sequence>
<dbReference type="InterPro" id="IPR018095">
    <property type="entry name" value="Thymidylate_kin_CS"/>
</dbReference>
<keyword evidence="15" id="KW-1185">Reference proteome</keyword>
<evidence type="ECO:0000256" key="12">
    <source>
        <dbReference type="HAMAP-Rule" id="MF_00165"/>
    </source>
</evidence>
<comment type="catalytic activity">
    <reaction evidence="10 12">
        <text>dTMP + ATP = dTDP + ADP</text>
        <dbReference type="Rhea" id="RHEA:13517"/>
        <dbReference type="ChEBI" id="CHEBI:30616"/>
        <dbReference type="ChEBI" id="CHEBI:58369"/>
        <dbReference type="ChEBI" id="CHEBI:63528"/>
        <dbReference type="ChEBI" id="CHEBI:456216"/>
        <dbReference type="EC" id="2.7.4.9"/>
    </reaction>
</comment>
<dbReference type="InterPro" id="IPR027417">
    <property type="entry name" value="P-loop_NTPase"/>
</dbReference>
<keyword evidence="4 12" id="KW-0808">Transferase</keyword>
<evidence type="ECO:0000256" key="10">
    <source>
        <dbReference type="ARBA" id="ARBA00048743"/>
    </source>
</evidence>
<keyword evidence="5 12" id="KW-0545">Nucleotide biosynthesis</keyword>
<dbReference type="GO" id="GO:0005829">
    <property type="term" value="C:cytosol"/>
    <property type="evidence" value="ECO:0007669"/>
    <property type="project" value="TreeGrafter"/>
</dbReference>
<keyword evidence="6 12" id="KW-0547">Nucleotide-binding</keyword>
<protein>
    <recommendedName>
        <fullName evidence="3 12">Thymidylate kinase</fullName>
        <ecNumber evidence="2 12">2.7.4.9</ecNumber>
    </recommendedName>
    <alternativeName>
        <fullName evidence="9 12">dTMP kinase</fullName>
    </alternativeName>
</protein>
<dbReference type="NCBIfam" id="TIGR00041">
    <property type="entry name" value="DTMP_kinase"/>
    <property type="match status" value="1"/>
</dbReference>
<feature type="domain" description="Thymidylate kinase-like" evidence="13">
    <location>
        <begin position="13"/>
        <end position="203"/>
    </location>
</feature>
<accession>A0A2S0N9S1</accession>
<evidence type="ECO:0000313" key="15">
    <source>
        <dbReference type="Proteomes" id="UP000237889"/>
    </source>
</evidence>
<evidence type="ECO:0000256" key="6">
    <source>
        <dbReference type="ARBA" id="ARBA00022741"/>
    </source>
</evidence>
<dbReference type="CDD" id="cd01672">
    <property type="entry name" value="TMPK"/>
    <property type="match status" value="1"/>
</dbReference>
<dbReference type="OrthoDB" id="9774907at2"/>
<keyword evidence="7 12" id="KW-0418">Kinase</keyword>
<dbReference type="SUPFAM" id="SSF52540">
    <property type="entry name" value="P-loop containing nucleoside triphosphate hydrolases"/>
    <property type="match status" value="1"/>
</dbReference>
<evidence type="ECO:0000256" key="1">
    <source>
        <dbReference type="ARBA" id="ARBA00009776"/>
    </source>
</evidence>
<dbReference type="EC" id="2.7.4.9" evidence="2 12"/>
<comment type="function">
    <text evidence="11 12">Phosphorylation of dTMP to form dTDP in both de novo and salvage pathways of dTTP synthesis.</text>
</comment>
<dbReference type="GO" id="GO:0006233">
    <property type="term" value="P:dTDP biosynthetic process"/>
    <property type="evidence" value="ECO:0007669"/>
    <property type="project" value="InterPro"/>
</dbReference>
<dbReference type="InterPro" id="IPR018094">
    <property type="entry name" value="Thymidylate_kinase"/>
</dbReference>
<proteinExistence type="inferred from homology"/>
<dbReference type="GO" id="GO:0006235">
    <property type="term" value="P:dTTP biosynthetic process"/>
    <property type="evidence" value="ECO:0007669"/>
    <property type="project" value="UniProtKB-UniRule"/>
</dbReference>
<evidence type="ECO:0000259" key="13">
    <source>
        <dbReference type="Pfam" id="PF02223"/>
    </source>
</evidence>
<evidence type="ECO:0000256" key="2">
    <source>
        <dbReference type="ARBA" id="ARBA00012980"/>
    </source>
</evidence>
<dbReference type="AlphaFoldDB" id="A0A2S0N9S1"/>
<keyword evidence="8 12" id="KW-0067">ATP-binding</keyword>
<dbReference type="GO" id="GO:0004798">
    <property type="term" value="F:dTMP kinase activity"/>
    <property type="evidence" value="ECO:0007669"/>
    <property type="project" value="UniProtKB-UniRule"/>
</dbReference>
<dbReference type="Gene3D" id="3.40.50.300">
    <property type="entry name" value="P-loop containing nucleotide triphosphate hydrolases"/>
    <property type="match status" value="1"/>
</dbReference>
<dbReference type="EMBL" id="CP027668">
    <property type="protein sequence ID" value="AVO44929.1"/>
    <property type="molecule type" value="Genomic_DNA"/>
</dbReference>
<organism evidence="14 15">
    <name type="scientific">Phreatobacter cathodiphilus</name>
    <dbReference type="NCBI Taxonomy" id="1868589"/>
    <lineage>
        <taxon>Bacteria</taxon>
        <taxon>Pseudomonadati</taxon>
        <taxon>Pseudomonadota</taxon>
        <taxon>Alphaproteobacteria</taxon>
        <taxon>Hyphomicrobiales</taxon>
        <taxon>Phreatobacteraceae</taxon>
        <taxon>Phreatobacter</taxon>
    </lineage>
</organism>
<evidence type="ECO:0000256" key="9">
    <source>
        <dbReference type="ARBA" id="ARBA00029962"/>
    </source>
</evidence>
<dbReference type="GO" id="GO:0006227">
    <property type="term" value="P:dUDP biosynthetic process"/>
    <property type="evidence" value="ECO:0007669"/>
    <property type="project" value="TreeGrafter"/>
</dbReference>
<dbReference type="KEGG" id="phr:C6569_07560"/>
<evidence type="ECO:0000256" key="4">
    <source>
        <dbReference type="ARBA" id="ARBA00022679"/>
    </source>
</evidence>
<evidence type="ECO:0000256" key="8">
    <source>
        <dbReference type="ARBA" id="ARBA00022840"/>
    </source>
</evidence>
<dbReference type="PROSITE" id="PS01331">
    <property type="entry name" value="THYMIDYLATE_KINASE"/>
    <property type="match status" value="1"/>
</dbReference>
<comment type="similarity">
    <text evidence="1 12">Belongs to the thymidylate kinase family.</text>
</comment>
<evidence type="ECO:0000256" key="11">
    <source>
        <dbReference type="ARBA" id="ARBA00057735"/>
    </source>
</evidence>
<evidence type="ECO:0000313" key="14">
    <source>
        <dbReference type="EMBL" id="AVO44929.1"/>
    </source>
</evidence>
<evidence type="ECO:0000256" key="5">
    <source>
        <dbReference type="ARBA" id="ARBA00022727"/>
    </source>
</evidence>
<dbReference type="GO" id="GO:0005524">
    <property type="term" value="F:ATP binding"/>
    <property type="evidence" value="ECO:0007669"/>
    <property type="project" value="UniProtKB-UniRule"/>
</dbReference>
<dbReference type="HAMAP" id="MF_00165">
    <property type="entry name" value="Thymidylate_kinase"/>
    <property type="match status" value="1"/>
</dbReference>
<reference evidence="14 15" key="1">
    <citation type="submission" date="2018-03" db="EMBL/GenBank/DDBJ databases">
        <title>Genome sequencing of Phreatobacter sp.</title>
        <authorList>
            <person name="Kim S.-J."/>
            <person name="Heo J."/>
            <person name="Kwon S.-W."/>
        </authorList>
    </citation>
    <scope>NUCLEOTIDE SEQUENCE [LARGE SCALE GENOMIC DNA]</scope>
    <source>
        <strain evidence="14 15">S-12</strain>
    </source>
</reference>
<dbReference type="Pfam" id="PF02223">
    <property type="entry name" value="Thymidylate_kin"/>
    <property type="match status" value="1"/>
</dbReference>
<dbReference type="PANTHER" id="PTHR10344:SF4">
    <property type="entry name" value="UMP-CMP KINASE 2, MITOCHONDRIAL"/>
    <property type="match status" value="1"/>
</dbReference>
<evidence type="ECO:0000256" key="7">
    <source>
        <dbReference type="ARBA" id="ARBA00022777"/>
    </source>
</evidence>
<dbReference type="InterPro" id="IPR039430">
    <property type="entry name" value="Thymidylate_kin-like_dom"/>
</dbReference>
<dbReference type="PANTHER" id="PTHR10344">
    <property type="entry name" value="THYMIDYLATE KINASE"/>
    <property type="match status" value="1"/>
</dbReference>
<dbReference type="Proteomes" id="UP000237889">
    <property type="component" value="Chromosome"/>
</dbReference>
<gene>
    <name evidence="12" type="primary">tmk</name>
    <name evidence="14" type="ORF">C6569_07560</name>
</gene>
<name>A0A2S0N9S1_9HYPH</name>